<dbReference type="AlphaFoldDB" id="A9FEF0"/>
<gene>
    <name evidence="1" type="ordered locus">sce4716</name>
</gene>
<proteinExistence type="predicted"/>
<name>A9FEF0_SORC5</name>
<dbReference type="BioCyc" id="SCEL448385:SCE_RS24210-MONOMER"/>
<dbReference type="HOGENOM" id="CLU_1151205_0_0_7"/>
<reference evidence="1 2" key="1">
    <citation type="journal article" date="2007" name="Nat. Biotechnol.">
        <title>Complete genome sequence of the myxobacterium Sorangium cellulosum.</title>
        <authorList>
            <person name="Schneiker S."/>
            <person name="Perlova O."/>
            <person name="Kaiser O."/>
            <person name="Gerth K."/>
            <person name="Alici A."/>
            <person name="Altmeyer M.O."/>
            <person name="Bartels D."/>
            <person name="Bekel T."/>
            <person name="Beyer S."/>
            <person name="Bode E."/>
            <person name="Bode H.B."/>
            <person name="Bolten C.J."/>
            <person name="Choudhuri J.V."/>
            <person name="Doss S."/>
            <person name="Elnakady Y.A."/>
            <person name="Frank B."/>
            <person name="Gaigalat L."/>
            <person name="Goesmann A."/>
            <person name="Groeger C."/>
            <person name="Gross F."/>
            <person name="Jelsbak L."/>
            <person name="Jelsbak L."/>
            <person name="Kalinowski J."/>
            <person name="Kegler C."/>
            <person name="Knauber T."/>
            <person name="Konietzny S."/>
            <person name="Kopp M."/>
            <person name="Krause L."/>
            <person name="Krug D."/>
            <person name="Linke B."/>
            <person name="Mahmud T."/>
            <person name="Martinez-Arias R."/>
            <person name="McHardy A.C."/>
            <person name="Merai M."/>
            <person name="Meyer F."/>
            <person name="Mormann S."/>
            <person name="Munoz-Dorado J."/>
            <person name="Perez J."/>
            <person name="Pradella S."/>
            <person name="Rachid S."/>
            <person name="Raddatz G."/>
            <person name="Rosenau F."/>
            <person name="Rueckert C."/>
            <person name="Sasse F."/>
            <person name="Scharfe M."/>
            <person name="Schuster S.C."/>
            <person name="Suen G."/>
            <person name="Treuner-Lange A."/>
            <person name="Velicer G.J."/>
            <person name="Vorholter F.-J."/>
            <person name="Weissman K.J."/>
            <person name="Welch R.D."/>
            <person name="Wenzel S.C."/>
            <person name="Whitworth D.E."/>
            <person name="Wilhelm S."/>
            <person name="Wittmann C."/>
            <person name="Bloecker H."/>
            <person name="Puehler A."/>
            <person name="Mueller R."/>
        </authorList>
    </citation>
    <scope>NUCLEOTIDE SEQUENCE [LARGE SCALE GENOMIC DNA]</scope>
    <source>
        <strain evidence="2">So ce56</strain>
    </source>
</reference>
<sequence length="241" mass="25030">MDGAVKRAPGGTGVYRSGINGITLRVADRAHPIGRRGVAMRMNLLPGRGHWLLALALSLTAACGTAPGAESPAREDIFRAAGPNEFILLTAQGELVSADIEPGRVVGPDVNLGVYAADRGRDGQTVRGVAFNRTVNVTTTGQRAAGIVGAMPLELSVTRAEAGLRAQGLLAGALSDYRLDERQLTGTIGRCSYALTRTGRTYEGSRRCEGPPHHATVLLPRGLSSWSDAALAAALGLLLGA</sequence>
<evidence type="ECO:0000313" key="2">
    <source>
        <dbReference type="Proteomes" id="UP000002139"/>
    </source>
</evidence>
<dbReference type="Proteomes" id="UP000002139">
    <property type="component" value="Chromosome"/>
</dbReference>
<dbReference type="STRING" id="448385.sce4716"/>
<evidence type="ECO:0000313" key="1">
    <source>
        <dbReference type="EMBL" id="CAN94879.1"/>
    </source>
</evidence>
<keyword evidence="2" id="KW-1185">Reference proteome</keyword>
<dbReference type="KEGG" id="scl:sce4716"/>
<protein>
    <submittedName>
        <fullName evidence="1">Uncharacterized protein</fullName>
    </submittedName>
</protein>
<organism evidence="1 2">
    <name type="scientific">Sorangium cellulosum (strain So ce56)</name>
    <name type="common">Polyangium cellulosum (strain So ce56)</name>
    <dbReference type="NCBI Taxonomy" id="448385"/>
    <lineage>
        <taxon>Bacteria</taxon>
        <taxon>Pseudomonadati</taxon>
        <taxon>Myxococcota</taxon>
        <taxon>Polyangia</taxon>
        <taxon>Polyangiales</taxon>
        <taxon>Polyangiaceae</taxon>
        <taxon>Sorangium</taxon>
    </lineage>
</organism>
<dbReference type="EMBL" id="AM746676">
    <property type="protein sequence ID" value="CAN94879.1"/>
    <property type="molecule type" value="Genomic_DNA"/>
</dbReference>
<dbReference type="eggNOG" id="ENOG5030TP6">
    <property type="taxonomic scope" value="Bacteria"/>
</dbReference>
<accession>A9FEF0</accession>